<feature type="transmembrane region" description="Helical" evidence="1">
    <location>
        <begin position="12"/>
        <end position="35"/>
    </location>
</feature>
<evidence type="ECO:0000313" key="3">
    <source>
        <dbReference type="Proteomes" id="UP000255367"/>
    </source>
</evidence>
<organism evidence="2 3">
    <name type="scientific">Veillonella criceti</name>
    <dbReference type="NCBI Taxonomy" id="103891"/>
    <lineage>
        <taxon>Bacteria</taxon>
        <taxon>Bacillati</taxon>
        <taxon>Bacillota</taxon>
        <taxon>Negativicutes</taxon>
        <taxon>Veillonellales</taxon>
        <taxon>Veillonellaceae</taxon>
        <taxon>Veillonella</taxon>
    </lineage>
</organism>
<feature type="transmembrane region" description="Helical" evidence="1">
    <location>
        <begin position="47"/>
        <end position="66"/>
    </location>
</feature>
<evidence type="ECO:0000313" key="2">
    <source>
        <dbReference type="EMBL" id="SUP40854.1"/>
    </source>
</evidence>
<feature type="transmembrane region" description="Helical" evidence="1">
    <location>
        <begin position="134"/>
        <end position="154"/>
    </location>
</feature>
<keyword evidence="3" id="KW-1185">Reference proteome</keyword>
<proteinExistence type="predicted"/>
<gene>
    <name evidence="2" type="ORF">NCTC12020_00410</name>
</gene>
<dbReference type="RefSeq" id="WP_281267704.1">
    <property type="nucleotide sequence ID" value="NZ_UHIO01000001.1"/>
</dbReference>
<keyword evidence="1" id="KW-1133">Transmembrane helix</keyword>
<dbReference type="PANTHER" id="PTHR31446">
    <property type="entry name" value="ACID PHOSPHATASE/VANADIUM-DEPENDENT HALOPEROXIDASE-RELATED PROTEIN"/>
    <property type="match status" value="1"/>
</dbReference>
<dbReference type="PANTHER" id="PTHR31446:SF29">
    <property type="entry name" value="ACID PHOSPHATASE_VANADIUM-DEPENDENT HALOPEROXIDASE-RELATED PROTEIN"/>
    <property type="match status" value="1"/>
</dbReference>
<accession>A0A380NJA3</accession>
<keyword evidence="1" id="KW-0472">Membrane</keyword>
<reference evidence="2 3" key="1">
    <citation type="submission" date="2018-06" db="EMBL/GenBank/DDBJ databases">
        <authorList>
            <consortium name="Pathogen Informatics"/>
            <person name="Doyle S."/>
        </authorList>
    </citation>
    <scope>NUCLEOTIDE SEQUENCE [LARGE SCALE GENOMIC DNA]</scope>
    <source>
        <strain evidence="2 3">NCTC12020</strain>
    </source>
</reference>
<protein>
    <submittedName>
        <fullName evidence="2">Divergent PAP2 family</fullName>
    </submittedName>
</protein>
<name>A0A380NJA3_9FIRM</name>
<keyword evidence="1" id="KW-0812">Transmembrane</keyword>
<sequence length="155" mass="17516">MQFLNQLFSNYIAISAFWGWFLAQALKFVIVLWQIRRLQWERLIGSGGFPSSHTSLVVALSTATAYEHGPTSDLFVICLTFSLIVMYDASGVRREAGRQAQILNQLMEHFKKRNIPVHIEGGQMLKELLGHTPFEVFGGAILGYAVASIIYYNFL</sequence>
<dbReference type="EMBL" id="UHIO01000001">
    <property type="protein sequence ID" value="SUP40854.1"/>
    <property type="molecule type" value="Genomic_DNA"/>
</dbReference>
<evidence type="ECO:0000256" key="1">
    <source>
        <dbReference type="SAM" id="Phobius"/>
    </source>
</evidence>
<dbReference type="InterPro" id="IPR003832">
    <property type="entry name" value="DUF212"/>
</dbReference>
<dbReference type="AlphaFoldDB" id="A0A380NJA3"/>
<dbReference type="Proteomes" id="UP000255367">
    <property type="component" value="Unassembled WGS sequence"/>
</dbReference>
<dbReference type="Pfam" id="PF02681">
    <property type="entry name" value="DUF212"/>
    <property type="match status" value="1"/>
</dbReference>